<dbReference type="EMBL" id="MWDB01000061">
    <property type="protein sequence ID" value="OQB40017.1"/>
    <property type="molecule type" value="Genomic_DNA"/>
</dbReference>
<dbReference type="Gene3D" id="3.10.590.10">
    <property type="entry name" value="ph1033 like domains"/>
    <property type="match status" value="1"/>
</dbReference>
<dbReference type="AlphaFoldDB" id="A0A1V5ZIM2"/>
<accession>A0A1V5ZIM2</accession>
<gene>
    <name evidence="1" type="ORF">BWY04_01465</name>
</gene>
<evidence type="ECO:0000313" key="1">
    <source>
        <dbReference type="EMBL" id="OQB40017.1"/>
    </source>
</evidence>
<organism evidence="1">
    <name type="scientific">candidate division CPR1 bacterium ADurb.Bin160</name>
    <dbReference type="NCBI Taxonomy" id="1852826"/>
    <lineage>
        <taxon>Bacteria</taxon>
        <taxon>candidate division CPR1</taxon>
    </lineage>
</organism>
<comment type="caution">
    <text evidence="1">The sequence shown here is derived from an EMBL/GenBank/DDBJ whole genome shotgun (WGS) entry which is preliminary data.</text>
</comment>
<sequence>MNNTNNKGFHILTVNEKTFDIHLKYMFAGTGRNNYPEQMGAKIDMSAIRKGDTVVFYVEKVGFFGFFQVSSEPFYEQLDNNYLESELGRNLTYRFFLKPHDHLNVYKFPKSEWEIIEEPKNIQEHSIFNMQWSWIFKKLNANRGLLTLPQDESINFVRIFIENNEVISNNNFCYDSSIRQIKVSDKGFNYFDNLAVEKIEKYEDKLGKIEREEDLRWLFCNEIGKNTKYGNLISEIVPLNETILYIGNEVVSSFSETRMDLVIHTSDLNNKTKCYLIELKNEFIYNENIYFQVYKYSKWISSYKIFDVISPILVLRNARLYPLRGGGKYFKYLKKSDCIENKTSPWYREILSNLYIAKDKLIQNKIFKLNEFKVYVFNVENSNELINFEQIV</sequence>
<protein>
    <submittedName>
        <fullName evidence="1">Uncharacterized protein</fullName>
    </submittedName>
</protein>
<dbReference type="InterPro" id="IPR015947">
    <property type="entry name" value="PUA-like_sf"/>
</dbReference>
<dbReference type="Proteomes" id="UP000485621">
    <property type="component" value="Unassembled WGS sequence"/>
</dbReference>
<dbReference type="SUPFAM" id="SSF88697">
    <property type="entry name" value="PUA domain-like"/>
    <property type="match status" value="1"/>
</dbReference>
<name>A0A1V5ZIM2_9BACT</name>
<proteinExistence type="predicted"/>
<reference evidence="1" key="1">
    <citation type="submission" date="2017-02" db="EMBL/GenBank/DDBJ databases">
        <title>Delving into the versatile metabolic prowess of the omnipresent phylum Bacteroidetes.</title>
        <authorList>
            <person name="Nobu M.K."/>
            <person name="Mei R."/>
            <person name="Narihiro T."/>
            <person name="Kuroda K."/>
            <person name="Liu W.-T."/>
        </authorList>
    </citation>
    <scope>NUCLEOTIDE SEQUENCE</scope>
    <source>
        <strain evidence="1">ADurb.Bin160</strain>
    </source>
</reference>